<dbReference type="SUPFAM" id="SSF52047">
    <property type="entry name" value="RNI-like"/>
    <property type="match status" value="1"/>
</dbReference>
<evidence type="ECO:0000313" key="1">
    <source>
        <dbReference type="EMBL" id="KZV83979.1"/>
    </source>
</evidence>
<keyword evidence="2" id="KW-1185">Reference proteome</keyword>
<accession>A0A165ZM59</accession>
<name>A0A165ZM59_EXIGL</name>
<dbReference type="EMBL" id="KV426246">
    <property type="protein sequence ID" value="KZV83979.1"/>
    <property type="molecule type" value="Genomic_DNA"/>
</dbReference>
<dbReference type="InterPro" id="IPR032675">
    <property type="entry name" value="LRR_dom_sf"/>
</dbReference>
<dbReference type="AlphaFoldDB" id="A0A165ZM59"/>
<feature type="non-terminal residue" evidence="1">
    <location>
        <position position="1"/>
    </location>
</feature>
<dbReference type="Gene3D" id="3.80.10.10">
    <property type="entry name" value="Ribonuclease Inhibitor"/>
    <property type="match status" value="1"/>
</dbReference>
<dbReference type="InParanoid" id="A0A165ZM59"/>
<proteinExistence type="predicted"/>
<sequence>RSDTTSLLESVLSYRAPRLEDLELHNTEFADDNNDALLRLRLDTPRLETFECQGSPVVWLGAALCPSVRTVVLNTVKFDVPHMVELFRHFPNIDSLDANVFHELSSPGPVVIRADHLETLKIRFSSGVKDITLAQSFSFPSLQEAYVEMGDVGELHADATSTFIRSAFATVTTLYFEDHVADGTCSGLRSCSQLEDLWLTCREFNHEVEDTITALSAPGPSGAWMCPHLETLTLSVFDTSDRLVQKVTALATARAMNVPSGPPSALETLNIKFLGDSWRDHPPSLHLQDQLDTILEIEYIE</sequence>
<gene>
    <name evidence="1" type="ORF">EXIGLDRAFT_807633</name>
</gene>
<dbReference type="OrthoDB" id="3365698at2759"/>
<dbReference type="Proteomes" id="UP000077266">
    <property type="component" value="Unassembled WGS sequence"/>
</dbReference>
<reference evidence="1 2" key="1">
    <citation type="journal article" date="2016" name="Mol. Biol. Evol.">
        <title>Comparative Genomics of Early-Diverging Mushroom-Forming Fungi Provides Insights into the Origins of Lignocellulose Decay Capabilities.</title>
        <authorList>
            <person name="Nagy L.G."/>
            <person name="Riley R."/>
            <person name="Tritt A."/>
            <person name="Adam C."/>
            <person name="Daum C."/>
            <person name="Floudas D."/>
            <person name="Sun H."/>
            <person name="Yadav J.S."/>
            <person name="Pangilinan J."/>
            <person name="Larsson K.H."/>
            <person name="Matsuura K."/>
            <person name="Barry K."/>
            <person name="Labutti K."/>
            <person name="Kuo R."/>
            <person name="Ohm R.A."/>
            <person name="Bhattacharya S.S."/>
            <person name="Shirouzu T."/>
            <person name="Yoshinaga Y."/>
            <person name="Martin F.M."/>
            <person name="Grigoriev I.V."/>
            <person name="Hibbett D.S."/>
        </authorList>
    </citation>
    <scope>NUCLEOTIDE SEQUENCE [LARGE SCALE GENOMIC DNA]</scope>
    <source>
        <strain evidence="1 2">HHB12029</strain>
    </source>
</reference>
<organism evidence="1 2">
    <name type="scientific">Exidia glandulosa HHB12029</name>
    <dbReference type="NCBI Taxonomy" id="1314781"/>
    <lineage>
        <taxon>Eukaryota</taxon>
        <taxon>Fungi</taxon>
        <taxon>Dikarya</taxon>
        <taxon>Basidiomycota</taxon>
        <taxon>Agaricomycotina</taxon>
        <taxon>Agaricomycetes</taxon>
        <taxon>Auriculariales</taxon>
        <taxon>Exidiaceae</taxon>
        <taxon>Exidia</taxon>
    </lineage>
</organism>
<evidence type="ECO:0000313" key="2">
    <source>
        <dbReference type="Proteomes" id="UP000077266"/>
    </source>
</evidence>
<protein>
    <recommendedName>
        <fullName evidence="3">RNI-like protein</fullName>
    </recommendedName>
</protein>
<evidence type="ECO:0008006" key="3">
    <source>
        <dbReference type="Google" id="ProtNLM"/>
    </source>
</evidence>